<dbReference type="CDD" id="cd01556">
    <property type="entry name" value="EPSP_synthase"/>
    <property type="match status" value="1"/>
</dbReference>
<evidence type="ECO:0000256" key="1">
    <source>
        <dbReference type="ARBA" id="ARBA00004811"/>
    </source>
</evidence>
<dbReference type="RefSeq" id="WP_345079993.1">
    <property type="nucleotide sequence ID" value="NZ_BAABFA010000008.1"/>
</dbReference>
<dbReference type="EC" id="2.5.1.19" evidence="7"/>
<dbReference type="InterPro" id="IPR036968">
    <property type="entry name" value="Enolpyruvate_Tfrase_sf"/>
</dbReference>
<comment type="caution">
    <text evidence="7">Lacks conserved residue(s) required for the propagation of feature annotation.</text>
</comment>
<gene>
    <name evidence="7 9" type="primary">aroA</name>
    <name evidence="9" type="ORF">GCM10023093_11800</name>
</gene>
<dbReference type="Proteomes" id="UP001500067">
    <property type="component" value="Unassembled WGS sequence"/>
</dbReference>
<dbReference type="Gene3D" id="3.65.10.10">
    <property type="entry name" value="Enolpyruvate transferase domain"/>
    <property type="match status" value="2"/>
</dbReference>
<feature type="binding site" evidence="7">
    <location>
        <position position="303"/>
    </location>
    <ligand>
        <name>3-phosphoshikimate</name>
        <dbReference type="ChEBI" id="CHEBI:145989"/>
    </ligand>
</feature>
<sequence length="422" mass="45276">MKARIVPGSFNGTVNIPPSKSLTQRAYAAALLYVGTTLIHNAGNSADEEAARHMIQQLGATVTGSGPMVVTSKGIAPVSDTIDCGESGLAARLFAPIAALHNSPITIAGHGSILRRPMEGVADILPLLSVSLQGFNGHIPFTVQGPMQARSVAVHTSGSSQLLSGLLFALCACATAPITITVAGLQSKPYIDLTLDVLAHFGRHVSHDNYKVFHIDPARFEYAAHRELTIEADWSSASCMLVAGAIAGEVTVPNLFMNSRQADRAILDVLRTIGADMDITDTGITVRRSRMQGFEFDAANCPDLFPALAALASFCDGNSQVTGVHRLFHKESNRVESITEMLWRYGVTFSVEDDTLYIEGREKVQYSYMDGYKDHRIVMAAAVCALRAKGPVTISCADAVGKSYPRFFDDMRLCGVACELLP</sequence>
<feature type="active site" description="Proton acceptor" evidence="7">
    <location>
        <position position="303"/>
    </location>
</feature>
<feature type="binding site" evidence="7">
    <location>
        <position position="88"/>
    </location>
    <ligand>
        <name>phosphoenolpyruvate</name>
        <dbReference type="ChEBI" id="CHEBI:58702"/>
    </ligand>
</feature>
<dbReference type="InterPro" id="IPR006264">
    <property type="entry name" value="EPSP_synthase"/>
</dbReference>
<feature type="binding site" evidence="7">
    <location>
        <position position="159"/>
    </location>
    <ligand>
        <name>3-phosphoshikimate</name>
        <dbReference type="ChEBI" id="CHEBI:145989"/>
    </ligand>
</feature>
<evidence type="ECO:0000256" key="7">
    <source>
        <dbReference type="HAMAP-Rule" id="MF_00210"/>
    </source>
</evidence>
<evidence type="ECO:0000256" key="4">
    <source>
        <dbReference type="ARBA" id="ARBA00022679"/>
    </source>
</evidence>
<dbReference type="HAMAP" id="MF_00210">
    <property type="entry name" value="EPSP_synth"/>
    <property type="match status" value="1"/>
</dbReference>
<dbReference type="InterPro" id="IPR013792">
    <property type="entry name" value="RNA3'P_cycl/enolpyr_Trfase_a/b"/>
</dbReference>
<dbReference type="PANTHER" id="PTHR21090">
    <property type="entry name" value="AROM/DEHYDROQUINATE SYNTHASE"/>
    <property type="match status" value="1"/>
</dbReference>
<feature type="binding site" evidence="7">
    <location>
        <position position="376"/>
    </location>
    <ligand>
        <name>phosphoenolpyruvate</name>
        <dbReference type="ChEBI" id="CHEBI:58702"/>
    </ligand>
</feature>
<feature type="binding site" evidence="7">
    <location>
        <position position="160"/>
    </location>
    <ligand>
        <name>3-phosphoshikimate</name>
        <dbReference type="ChEBI" id="CHEBI:145989"/>
    </ligand>
</feature>
<reference evidence="10" key="1">
    <citation type="journal article" date="2019" name="Int. J. Syst. Evol. Microbiol.">
        <title>The Global Catalogue of Microorganisms (GCM) 10K type strain sequencing project: providing services to taxonomists for standard genome sequencing and annotation.</title>
        <authorList>
            <consortium name="The Broad Institute Genomics Platform"/>
            <consortium name="The Broad Institute Genome Sequencing Center for Infectious Disease"/>
            <person name="Wu L."/>
            <person name="Ma J."/>
        </authorList>
    </citation>
    <scope>NUCLEOTIDE SEQUENCE [LARGE SCALE GENOMIC DNA]</scope>
    <source>
        <strain evidence="10">JCM 32105</strain>
    </source>
</reference>
<keyword evidence="10" id="KW-1185">Reference proteome</keyword>
<feature type="binding site" evidence="7">
    <location>
        <position position="20"/>
    </location>
    <ligand>
        <name>3-phosphoshikimate</name>
        <dbReference type="ChEBI" id="CHEBI:145989"/>
    </ligand>
</feature>
<dbReference type="NCBIfam" id="TIGR01356">
    <property type="entry name" value="aroA"/>
    <property type="match status" value="1"/>
</dbReference>
<dbReference type="InterPro" id="IPR001986">
    <property type="entry name" value="Enolpyruvate_Tfrase_dom"/>
</dbReference>
<dbReference type="PANTHER" id="PTHR21090:SF5">
    <property type="entry name" value="PENTAFUNCTIONAL AROM POLYPEPTIDE"/>
    <property type="match status" value="1"/>
</dbReference>
<keyword evidence="7" id="KW-0963">Cytoplasm</keyword>
<keyword evidence="3 7" id="KW-0028">Amino-acid biosynthesis</keyword>
<name>A0ABP8NAY2_9BACT</name>
<comment type="subcellular location">
    <subcellularLocation>
        <location evidence="7">Cytoplasm</location>
    </subcellularLocation>
</comment>
<feature type="binding site" evidence="7">
    <location>
        <position position="161"/>
    </location>
    <ligand>
        <name>3-phosphoshikimate</name>
        <dbReference type="ChEBI" id="CHEBI:145989"/>
    </ligand>
</feature>
<dbReference type="EMBL" id="BAABFA010000008">
    <property type="protein sequence ID" value="GAA4463414.1"/>
    <property type="molecule type" value="Genomic_DNA"/>
</dbReference>
<comment type="caution">
    <text evidence="9">The sequence shown here is derived from an EMBL/GenBank/DDBJ whole genome shotgun (WGS) entry which is preliminary data.</text>
</comment>
<feature type="binding site" evidence="7">
    <location>
        <position position="20"/>
    </location>
    <ligand>
        <name>phosphoenolpyruvate</name>
        <dbReference type="ChEBI" id="CHEBI:58702"/>
    </ligand>
</feature>
<feature type="binding site" evidence="7">
    <location>
        <position position="330"/>
    </location>
    <ligand>
        <name>3-phosphoshikimate</name>
        <dbReference type="ChEBI" id="CHEBI:145989"/>
    </ligand>
</feature>
<evidence type="ECO:0000256" key="6">
    <source>
        <dbReference type="ARBA" id="ARBA00044633"/>
    </source>
</evidence>
<evidence type="ECO:0000313" key="10">
    <source>
        <dbReference type="Proteomes" id="UP001500067"/>
    </source>
</evidence>
<feature type="domain" description="Enolpyruvate transferase" evidence="8">
    <location>
        <begin position="9"/>
        <end position="411"/>
    </location>
</feature>
<evidence type="ECO:0000256" key="2">
    <source>
        <dbReference type="ARBA" id="ARBA00009948"/>
    </source>
</evidence>
<comment type="similarity">
    <text evidence="2 7">Belongs to the EPSP synthase family.</text>
</comment>
<evidence type="ECO:0000313" key="9">
    <source>
        <dbReference type="EMBL" id="GAA4463414.1"/>
    </source>
</evidence>
<protein>
    <recommendedName>
        <fullName evidence="7">3-phosphoshikimate 1-carboxyvinyltransferase</fullName>
        <ecNumber evidence="7">2.5.1.19</ecNumber>
    </recommendedName>
    <alternativeName>
        <fullName evidence="7">5-enolpyruvylshikimate-3-phosphate synthase</fullName>
        <shortName evidence="7">EPSP synthase</shortName>
        <shortName evidence="7">EPSPS</shortName>
    </alternativeName>
</protein>
<keyword evidence="4 7" id="KW-0808">Transferase</keyword>
<organism evidence="9 10">
    <name type="scientific">Nemorincola caseinilytica</name>
    <dbReference type="NCBI Taxonomy" id="2054315"/>
    <lineage>
        <taxon>Bacteria</taxon>
        <taxon>Pseudomonadati</taxon>
        <taxon>Bacteroidota</taxon>
        <taxon>Chitinophagia</taxon>
        <taxon>Chitinophagales</taxon>
        <taxon>Chitinophagaceae</taxon>
        <taxon>Nemorincola</taxon>
    </lineage>
</organism>
<dbReference type="SUPFAM" id="SSF55205">
    <property type="entry name" value="EPT/RTPC-like"/>
    <property type="match status" value="1"/>
</dbReference>
<evidence type="ECO:0000256" key="5">
    <source>
        <dbReference type="ARBA" id="ARBA00023141"/>
    </source>
</evidence>
<feature type="binding site" evidence="7">
    <location>
        <position position="187"/>
    </location>
    <ligand>
        <name>3-phosphoshikimate</name>
        <dbReference type="ChEBI" id="CHEBI:145989"/>
    </ligand>
</feature>
<dbReference type="Pfam" id="PF00275">
    <property type="entry name" value="EPSP_synthase"/>
    <property type="match status" value="1"/>
</dbReference>
<feature type="binding site" evidence="7">
    <location>
        <position position="25"/>
    </location>
    <ligand>
        <name>3-phosphoshikimate</name>
        <dbReference type="ChEBI" id="CHEBI:145989"/>
    </ligand>
</feature>
<feature type="binding site" evidence="7">
    <location>
        <position position="161"/>
    </location>
    <ligand>
        <name>phosphoenolpyruvate</name>
        <dbReference type="ChEBI" id="CHEBI:58702"/>
    </ligand>
</feature>
<feature type="binding site" evidence="7">
    <location>
        <position position="402"/>
    </location>
    <ligand>
        <name>phosphoenolpyruvate</name>
        <dbReference type="ChEBI" id="CHEBI:58702"/>
    </ligand>
</feature>
<dbReference type="PIRSF" id="PIRSF000505">
    <property type="entry name" value="EPSPS"/>
    <property type="match status" value="1"/>
</dbReference>
<feature type="binding site" evidence="7">
    <location>
        <position position="334"/>
    </location>
    <ligand>
        <name>phosphoenolpyruvate</name>
        <dbReference type="ChEBI" id="CHEBI:58702"/>
    </ligand>
</feature>
<keyword evidence="5 7" id="KW-0057">Aromatic amino acid biosynthesis</keyword>
<comment type="subunit">
    <text evidence="7">Monomer.</text>
</comment>
<evidence type="ECO:0000256" key="3">
    <source>
        <dbReference type="ARBA" id="ARBA00022605"/>
    </source>
</evidence>
<evidence type="ECO:0000259" key="8">
    <source>
        <dbReference type="Pfam" id="PF00275"/>
    </source>
</evidence>
<feature type="binding site" evidence="7">
    <location>
        <position position="21"/>
    </location>
    <ligand>
        <name>3-phosphoshikimate</name>
        <dbReference type="ChEBI" id="CHEBI:145989"/>
    </ligand>
</feature>
<proteinExistence type="inferred from homology"/>
<accession>A0ABP8NAY2</accession>
<comment type="catalytic activity">
    <reaction evidence="6">
        <text>3-phosphoshikimate + phosphoenolpyruvate = 5-O-(1-carboxyvinyl)-3-phosphoshikimate + phosphate</text>
        <dbReference type="Rhea" id="RHEA:21256"/>
        <dbReference type="ChEBI" id="CHEBI:43474"/>
        <dbReference type="ChEBI" id="CHEBI:57701"/>
        <dbReference type="ChEBI" id="CHEBI:58702"/>
        <dbReference type="ChEBI" id="CHEBI:145989"/>
        <dbReference type="EC" id="2.5.1.19"/>
    </reaction>
    <physiologicalReaction direction="left-to-right" evidence="6">
        <dbReference type="Rhea" id="RHEA:21257"/>
    </physiologicalReaction>
</comment>
<feature type="binding site" evidence="7">
    <location>
        <position position="116"/>
    </location>
    <ligand>
        <name>phosphoenolpyruvate</name>
        <dbReference type="ChEBI" id="CHEBI:58702"/>
    </ligand>
</feature>
<comment type="pathway">
    <text evidence="1 7">Metabolic intermediate biosynthesis; chorismate biosynthesis; chorismate from D-erythrose 4-phosphate and phosphoenolpyruvate: step 6/7.</text>
</comment>
<comment type="function">
    <text evidence="7">Catalyzes the transfer of the enolpyruvyl moiety of phosphoenolpyruvate (PEP) to the 5-hydroxyl of shikimate-3-phosphate (S3P) to produce enolpyruvyl shikimate-3-phosphate and inorganic phosphate.</text>
</comment>